<dbReference type="Proteomes" id="UP000813463">
    <property type="component" value="Chromosome 6"/>
</dbReference>
<organism evidence="3 4">
    <name type="scientific">Spinacia oleracea</name>
    <name type="common">Spinach</name>
    <dbReference type="NCBI Taxonomy" id="3562"/>
    <lineage>
        <taxon>Eukaryota</taxon>
        <taxon>Viridiplantae</taxon>
        <taxon>Streptophyta</taxon>
        <taxon>Embryophyta</taxon>
        <taxon>Tracheophyta</taxon>
        <taxon>Spermatophyta</taxon>
        <taxon>Magnoliopsida</taxon>
        <taxon>eudicotyledons</taxon>
        <taxon>Gunneridae</taxon>
        <taxon>Pentapetalae</taxon>
        <taxon>Caryophyllales</taxon>
        <taxon>Chenopodiaceae</taxon>
        <taxon>Chenopodioideae</taxon>
        <taxon>Anserineae</taxon>
        <taxon>Spinacia</taxon>
    </lineage>
</organism>
<evidence type="ECO:0000313" key="4">
    <source>
        <dbReference type="RefSeq" id="XP_056687672.1"/>
    </source>
</evidence>
<protein>
    <recommendedName>
        <fullName evidence="5">F-box domain-containing protein</fullName>
    </recommendedName>
</protein>
<gene>
    <name evidence="4" type="primary">LOC130462781</name>
</gene>
<keyword evidence="2" id="KW-1133">Transmembrane helix</keyword>
<dbReference type="GeneID" id="130462781"/>
<feature type="transmembrane region" description="Helical" evidence="2">
    <location>
        <begin position="110"/>
        <end position="131"/>
    </location>
</feature>
<evidence type="ECO:0008006" key="5">
    <source>
        <dbReference type="Google" id="ProtNLM"/>
    </source>
</evidence>
<reference evidence="3" key="1">
    <citation type="journal article" date="2021" name="Nat. Commun.">
        <title>Genomic analyses provide insights into spinach domestication and the genetic basis of agronomic traits.</title>
        <authorList>
            <person name="Cai X."/>
            <person name="Sun X."/>
            <person name="Xu C."/>
            <person name="Sun H."/>
            <person name="Wang X."/>
            <person name="Ge C."/>
            <person name="Zhang Z."/>
            <person name="Wang Q."/>
            <person name="Fei Z."/>
            <person name="Jiao C."/>
            <person name="Wang Q."/>
        </authorList>
    </citation>
    <scope>NUCLEOTIDE SEQUENCE [LARGE SCALE GENOMIC DNA]</scope>
    <source>
        <strain evidence="3">cv. Varoflay</strain>
    </source>
</reference>
<name>A0ABM3QWF1_SPIOL</name>
<proteinExistence type="predicted"/>
<dbReference type="RefSeq" id="XP_056687672.1">
    <property type="nucleotide sequence ID" value="XM_056831694.1"/>
</dbReference>
<evidence type="ECO:0000256" key="1">
    <source>
        <dbReference type="SAM" id="MobiDB-lite"/>
    </source>
</evidence>
<evidence type="ECO:0000313" key="3">
    <source>
        <dbReference type="Proteomes" id="UP000813463"/>
    </source>
</evidence>
<accession>A0ABM3QWF1</accession>
<keyword evidence="3" id="KW-1185">Reference proteome</keyword>
<reference evidence="4" key="2">
    <citation type="submission" date="2025-08" db="UniProtKB">
        <authorList>
            <consortium name="RefSeq"/>
        </authorList>
    </citation>
    <scope>IDENTIFICATION</scope>
    <source>
        <tissue evidence="4">Leaf</tissue>
    </source>
</reference>
<evidence type="ECO:0000256" key="2">
    <source>
        <dbReference type="SAM" id="Phobius"/>
    </source>
</evidence>
<sequence length="390" mass="44815">MGNKIASFIDYWFKPSSKPPQQPPPPQLPNDVLALIINKLDMVSLCRCTAASKKEFSHLLPGHVRSMSTPLPPSFLLPEKTTYWYGKFILYIIQKLKHYILTINTGGSGWIRSFFITVVCVPSFFFLFILIHTPRVSPSGRRFFRRLKRLEFVELVLPPPPTADYLTNPDKTWFRWDAKFMENGNYHLIFVIGDIIGNNKDVLYPREINPKEEFFKKAEVVVRHLTFHVFTRMYLSVSENELFFNILRNRQRCLMDSVGDLVSMDAGKNGRLRMQPAPDSKGRNRSSNNSNRGISHQSTVCYVPTSLKVPSNNGGSSMLMKNVWLLFMSGEDLVDDEGGSSVDDSVRGCVNNFEEVDDSRMELKEAVMSILADQNKREFEDAHFWENYES</sequence>
<keyword evidence="2" id="KW-0472">Membrane</keyword>
<feature type="region of interest" description="Disordered" evidence="1">
    <location>
        <begin position="269"/>
        <end position="295"/>
    </location>
</feature>
<keyword evidence="2" id="KW-0812">Transmembrane</keyword>